<name>A0A554SPX2_9ACTN</name>
<dbReference type="EMBL" id="VLNT01000001">
    <property type="protein sequence ID" value="TSD68407.1"/>
    <property type="molecule type" value="Genomic_DNA"/>
</dbReference>
<evidence type="ECO:0000313" key="2">
    <source>
        <dbReference type="EMBL" id="TSD68407.1"/>
    </source>
</evidence>
<accession>A0A554SPX2</accession>
<evidence type="ECO:0000313" key="3">
    <source>
        <dbReference type="Proteomes" id="UP000316988"/>
    </source>
</evidence>
<dbReference type="AlphaFoldDB" id="A0A554SPX2"/>
<organism evidence="2 3">
    <name type="scientific">Aeromicrobium piscarium</name>
    <dbReference type="NCBI Taxonomy" id="2590901"/>
    <lineage>
        <taxon>Bacteria</taxon>
        <taxon>Bacillati</taxon>
        <taxon>Actinomycetota</taxon>
        <taxon>Actinomycetes</taxon>
        <taxon>Propionibacteriales</taxon>
        <taxon>Nocardioidaceae</taxon>
        <taxon>Aeromicrobium</taxon>
    </lineage>
</organism>
<proteinExistence type="predicted"/>
<dbReference type="OrthoDB" id="3760452at2"/>
<dbReference type="RefSeq" id="WP_143911356.1">
    <property type="nucleotide sequence ID" value="NZ_VLNT01000001.1"/>
</dbReference>
<feature type="region of interest" description="Disordered" evidence="1">
    <location>
        <begin position="46"/>
        <end position="83"/>
    </location>
</feature>
<evidence type="ECO:0000256" key="1">
    <source>
        <dbReference type="SAM" id="MobiDB-lite"/>
    </source>
</evidence>
<comment type="caution">
    <text evidence="2">The sequence shown here is derived from an EMBL/GenBank/DDBJ whole genome shotgun (WGS) entry which is preliminary data.</text>
</comment>
<reference evidence="2 3" key="1">
    <citation type="submission" date="2019-07" db="EMBL/GenBank/DDBJ databases">
        <authorList>
            <person name="Zhao L.H."/>
        </authorList>
    </citation>
    <scope>NUCLEOTIDE SEQUENCE [LARGE SCALE GENOMIC DNA]</scope>
    <source>
        <strain evidence="2 3">Co35</strain>
    </source>
</reference>
<protein>
    <submittedName>
        <fullName evidence="2">Uncharacterized protein</fullName>
    </submittedName>
</protein>
<feature type="region of interest" description="Disordered" evidence="1">
    <location>
        <begin position="157"/>
        <end position="182"/>
    </location>
</feature>
<dbReference type="Proteomes" id="UP000316988">
    <property type="component" value="Unassembled WGS sequence"/>
</dbReference>
<sequence>MTTAPTPSRPVQRVVVLGALLALVIGLVTWVAGDADRAEANSQSNAYQPFTCSQPGNANPQQRRQAVPLKSTSGNGFENRNSGTRMFPCLSGVQWHMTAGNPTTSNTGAIVADVKGINTQNAQTYYLAADGSRSLYQLAFRDLTFRSNVAQHGAPVLSASSQTAPDPKPAAGHTLAIKPDGPMTVGGPGVRTELLATGDSWFALPWSQITAMSFLANVVGKGAICTAGSSGDVCRIRLQTLAGGGSGLLGQLIAAIVSSLAQGGDFSIIALDLKFDYLWTHDMDASRDPYVHPPGGANPLNSIQLPNTTITVQ</sequence>
<keyword evidence="3" id="KW-1185">Reference proteome</keyword>
<gene>
    <name evidence="2" type="ORF">FNM00_02125</name>
</gene>